<name>A0A542DRX1_AMYCI</name>
<dbReference type="PIRSF" id="PIRSF017393">
    <property type="entry name" value="MTase_SAV2177"/>
    <property type="match status" value="1"/>
</dbReference>
<dbReference type="RefSeq" id="WP_142001316.1">
    <property type="nucleotide sequence ID" value="NZ_VFML01000001.1"/>
</dbReference>
<dbReference type="Proteomes" id="UP000320876">
    <property type="component" value="Unassembled WGS sequence"/>
</dbReference>
<reference evidence="1 2" key="1">
    <citation type="submission" date="2019-06" db="EMBL/GenBank/DDBJ databases">
        <title>Sequencing the genomes of 1000 actinobacteria strains.</title>
        <authorList>
            <person name="Klenk H.-P."/>
        </authorList>
    </citation>
    <scope>NUCLEOTIDE SEQUENCE [LARGE SCALE GENOMIC DNA]</scope>
    <source>
        <strain evidence="1 2">DSM 45679</strain>
    </source>
</reference>
<evidence type="ECO:0000313" key="1">
    <source>
        <dbReference type="EMBL" id="TQJ05842.1"/>
    </source>
</evidence>
<dbReference type="GO" id="GO:0032259">
    <property type="term" value="P:methylation"/>
    <property type="evidence" value="ECO:0007669"/>
    <property type="project" value="UniProtKB-KW"/>
</dbReference>
<organism evidence="1 2">
    <name type="scientific">Amycolatopsis cihanbeyliensis</name>
    <dbReference type="NCBI Taxonomy" id="1128664"/>
    <lineage>
        <taxon>Bacteria</taxon>
        <taxon>Bacillati</taxon>
        <taxon>Actinomycetota</taxon>
        <taxon>Actinomycetes</taxon>
        <taxon>Pseudonocardiales</taxon>
        <taxon>Pseudonocardiaceae</taxon>
        <taxon>Amycolatopsis</taxon>
    </lineage>
</organism>
<sequence>MAGPAAAGALSENGVGQATIARIRDYWLGGSQHTEADRRAGDHILLCAPHLAYVLRTQQALVDRMVRHLAGAGIRQFLDLGSRLPTAGNVHEVARECAPESRVLYVDHDPEVARDGARLLAEDERAGFLLADPLDPVQVLGSSALRGLLDLGEPTAVLMTNLLQHVPDSADPAGLVGRYAGAVSAGSYVGISHFGEDEQLVTGLEMFNRMFGTPPPVTLREPDQLRPFFAGLDLVEPGIVPLPLWRPAEVAPDDRNPEEFRVYVGLGYKRLPG</sequence>
<evidence type="ECO:0000313" key="2">
    <source>
        <dbReference type="Proteomes" id="UP000320876"/>
    </source>
</evidence>
<dbReference type="Pfam" id="PF04672">
    <property type="entry name" value="Methyltransf_19"/>
    <property type="match status" value="1"/>
</dbReference>
<protein>
    <submittedName>
        <fullName evidence="1">S-adenosyl methyltransferase</fullName>
    </submittedName>
</protein>
<keyword evidence="1" id="KW-0808">Transferase</keyword>
<proteinExistence type="predicted"/>
<dbReference type="EMBL" id="VFML01000001">
    <property type="protein sequence ID" value="TQJ05842.1"/>
    <property type="molecule type" value="Genomic_DNA"/>
</dbReference>
<keyword evidence="1" id="KW-0489">Methyltransferase</keyword>
<dbReference type="GO" id="GO:0008168">
    <property type="term" value="F:methyltransferase activity"/>
    <property type="evidence" value="ECO:0007669"/>
    <property type="project" value="UniProtKB-KW"/>
</dbReference>
<accession>A0A542DRX1</accession>
<gene>
    <name evidence="1" type="ORF">FB471_5685</name>
</gene>
<dbReference type="InterPro" id="IPR029063">
    <property type="entry name" value="SAM-dependent_MTases_sf"/>
</dbReference>
<dbReference type="InterPro" id="IPR006764">
    <property type="entry name" value="SAM_dep_MeTrfase_SAV2177_type"/>
</dbReference>
<comment type="caution">
    <text evidence="1">The sequence shown here is derived from an EMBL/GenBank/DDBJ whole genome shotgun (WGS) entry which is preliminary data.</text>
</comment>
<dbReference type="OrthoDB" id="3607322at2"/>
<dbReference type="Gene3D" id="3.40.50.150">
    <property type="entry name" value="Vaccinia Virus protein VP39"/>
    <property type="match status" value="1"/>
</dbReference>
<dbReference type="SUPFAM" id="SSF53335">
    <property type="entry name" value="S-adenosyl-L-methionine-dependent methyltransferases"/>
    <property type="match status" value="1"/>
</dbReference>
<dbReference type="AlphaFoldDB" id="A0A542DRX1"/>
<keyword evidence="2" id="KW-1185">Reference proteome</keyword>